<dbReference type="InterPro" id="IPR006771">
    <property type="entry name" value="CetA-like"/>
</dbReference>
<sequence length="281" mass="30620">MTAGLAAAVLANTVTAFASNSALTLNAAYNGSNKRALVVNNCPYDVYLWSVVNEQGCGEPFILKTGGSYRENYREDEHNKGVGVSIKLAKENQCKGVAITQLEYFLDQSTDTNFLDVSYVDCSKELYGGDCPGRKDGYYLKAGNADVATVADANNPHCPTFSCDSMESCDKTSYVNPDDVQTKSCPIDNPLDFYLCGKNGNTETDPEPSSSSEKQETPTPSSTPVKQEANVVAVAQVTSAPVEQPKVHNVWTEVVYVTEYQTVNVNAKRHNHGHVHRRFHA</sequence>
<dbReference type="PANTHER" id="PTHR36195:SF6">
    <property type="entry name" value="SECRETED THAUMATIN-LIKE PROTEIN CALA"/>
    <property type="match status" value="1"/>
</dbReference>
<evidence type="ECO:0000313" key="4">
    <source>
        <dbReference type="Proteomes" id="UP000799778"/>
    </source>
</evidence>
<gene>
    <name evidence="3" type="ORF">BU24DRAFT_458993</name>
</gene>
<dbReference type="AlphaFoldDB" id="A0A6A5Y463"/>
<feature type="chain" id="PRO_5025655081" description="Osmotin, thaumatin-like protein" evidence="2">
    <location>
        <begin position="17"/>
        <end position="281"/>
    </location>
</feature>
<reference evidence="3" key="1">
    <citation type="journal article" date="2020" name="Stud. Mycol.">
        <title>101 Dothideomycetes genomes: a test case for predicting lifestyles and emergence of pathogens.</title>
        <authorList>
            <person name="Haridas S."/>
            <person name="Albert R."/>
            <person name="Binder M."/>
            <person name="Bloem J."/>
            <person name="Labutti K."/>
            <person name="Salamov A."/>
            <person name="Andreopoulos B."/>
            <person name="Baker S."/>
            <person name="Barry K."/>
            <person name="Bills G."/>
            <person name="Bluhm B."/>
            <person name="Cannon C."/>
            <person name="Castanera R."/>
            <person name="Culley D."/>
            <person name="Daum C."/>
            <person name="Ezra D."/>
            <person name="Gonzalez J."/>
            <person name="Henrissat B."/>
            <person name="Kuo A."/>
            <person name="Liang C."/>
            <person name="Lipzen A."/>
            <person name="Lutzoni F."/>
            <person name="Magnuson J."/>
            <person name="Mondo S."/>
            <person name="Nolan M."/>
            <person name="Ohm R."/>
            <person name="Pangilinan J."/>
            <person name="Park H.-J."/>
            <person name="Ramirez L."/>
            <person name="Alfaro M."/>
            <person name="Sun H."/>
            <person name="Tritt A."/>
            <person name="Yoshinaga Y."/>
            <person name="Zwiers L.-H."/>
            <person name="Turgeon B."/>
            <person name="Goodwin S."/>
            <person name="Spatafora J."/>
            <person name="Crous P."/>
            <person name="Grigoriev I."/>
        </authorList>
    </citation>
    <scope>NUCLEOTIDE SEQUENCE</scope>
    <source>
        <strain evidence="3">CBS 175.79</strain>
    </source>
</reference>
<evidence type="ECO:0000256" key="1">
    <source>
        <dbReference type="SAM" id="MobiDB-lite"/>
    </source>
</evidence>
<keyword evidence="2" id="KW-0732">Signal</keyword>
<dbReference type="InterPro" id="IPR037176">
    <property type="entry name" value="Osmotin/thaumatin-like_sf"/>
</dbReference>
<organism evidence="3 4">
    <name type="scientific">Aaosphaeria arxii CBS 175.79</name>
    <dbReference type="NCBI Taxonomy" id="1450172"/>
    <lineage>
        <taxon>Eukaryota</taxon>
        <taxon>Fungi</taxon>
        <taxon>Dikarya</taxon>
        <taxon>Ascomycota</taxon>
        <taxon>Pezizomycotina</taxon>
        <taxon>Dothideomycetes</taxon>
        <taxon>Pleosporomycetidae</taxon>
        <taxon>Pleosporales</taxon>
        <taxon>Pleosporales incertae sedis</taxon>
        <taxon>Aaosphaeria</taxon>
    </lineage>
</organism>
<dbReference type="EMBL" id="ML978067">
    <property type="protein sequence ID" value="KAF2019304.1"/>
    <property type="molecule type" value="Genomic_DNA"/>
</dbReference>
<evidence type="ECO:0000256" key="2">
    <source>
        <dbReference type="SAM" id="SignalP"/>
    </source>
</evidence>
<dbReference type="SUPFAM" id="SSF49870">
    <property type="entry name" value="Osmotin, thaumatin-like protein"/>
    <property type="match status" value="1"/>
</dbReference>
<feature type="signal peptide" evidence="2">
    <location>
        <begin position="1"/>
        <end position="16"/>
    </location>
</feature>
<evidence type="ECO:0008006" key="5">
    <source>
        <dbReference type="Google" id="ProtNLM"/>
    </source>
</evidence>
<evidence type="ECO:0000313" key="3">
    <source>
        <dbReference type="EMBL" id="KAF2019304.1"/>
    </source>
</evidence>
<feature type="region of interest" description="Disordered" evidence="1">
    <location>
        <begin position="196"/>
        <end position="228"/>
    </location>
</feature>
<accession>A0A6A5Y463</accession>
<dbReference type="RefSeq" id="XP_033387643.1">
    <property type="nucleotide sequence ID" value="XM_033531689.1"/>
</dbReference>
<name>A0A6A5Y463_9PLEO</name>
<dbReference type="OrthoDB" id="5144514at2759"/>
<dbReference type="Pfam" id="PF04681">
    <property type="entry name" value="Bys1"/>
    <property type="match status" value="1"/>
</dbReference>
<dbReference type="GeneID" id="54289086"/>
<proteinExistence type="predicted"/>
<protein>
    <recommendedName>
        <fullName evidence="5">Osmotin, thaumatin-like protein</fullName>
    </recommendedName>
</protein>
<dbReference type="PANTHER" id="PTHR36195">
    <property type="entry name" value="DOMAIN PROTEIN, PUTATIVE (AFU_ORTHOLOGUE AFUA_5G01990)-RELATED-RELATED"/>
    <property type="match status" value="1"/>
</dbReference>
<keyword evidence="4" id="KW-1185">Reference proteome</keyword>
<dbReference type="Proteomes" id="UP000799778">
    <property type="component" value="Unassembled WGS sequence"/>
</dbReference>